<feature type="region of interest" description="Disordered" evidence="2">
    <location>
        <begin position="454"/>
        <end position="505"/>
    </location>
</feature>
<feature type="compositionally biased region" description="Low complexity" evidence="2">
    <location>
        <begin position="601"/>
        <end position="615"/>
    </location>
</feature>
<comment type="caution">
    <text evidence="4">The sequence shown here is derived from an EMBL/GenBank/DDBJ whole genome shotgun (WGS) entry which is preliminary data.</text>
</comment>
<gene>
    <name evidence="4" type="ORF">CPY51_14500</name>
</gene>
<keyword evidence="3" id="KW-0812">Transmembrane</keyword>
<sequence length="805" mass="84582">MADFVAVIRRAVDGLSDNTPEMRVKVYERARGAVQRQLENMKPRPPETMLARQLEKLDAAIREVEAEHAEALALPGEPPIEAAVADLPEEPVHVPEERSQAAEPAEHMYEPPAREPTPSAEAPHKLSTEPVFAAHRDEPTGWHPAGEEGEPVEAWQLPHSPTAADAPIIAYQRTEEYHPAASHDEQVDPVHEEWPRQATSDIGYSVDEQRHHLSEVPVETATAVPSQRFVEEVQGEPLRADAGGRFDDVWEEPAAPVVENRVELETSLAKPASAIDDPILAQSFSNAPAAPTKMPPVAEAFAWEANAFDEVPPASAPTKPARPVARGEFDDVDLFSDVHGGASKAAPLSKNDEPGDGWRELRELAGYDKFAADESVGSPVPPDLDQVVASKLQGKSFRMEPKPRRFGIKRILLTLIGLAVLGGGGYAFWKNRDALNNMVTGLISAATKTATVVGKPTTPATPVVKASPTATPAATAAATPGTSTQPAAANAPKGTDVAALDNNDNTVNGKFTQRLMANGTEVDAGPAAVPGQPATVEGKSVAQQNVAASAAPPAAATPVPTGAAAAAPVAAATAAAQAAPAAPTVQADNAPSPAAVPPAATPNVPTATPAPAADPAAQIGAPEKMFLYEERLGQASPAAIVGAVTWSLVEEKGDDGRPSPSVQGSISVPERGLTAMVTFKRNSDPSLPASHVVEIVFSVPPNFEGGSIDSVQRIAMKATEQDRGDPLIAVPAKITDDFHMVALNDFPDARKTNLDLLKNRGWIDIPVTYRNGRRALLTMAKGLSGTDAFNKAITEWAALGSVSSQ</sequence>
<feature type="region of interest" description="Disordered" evidence="2">
    <location>
        <begin position="94"/>
        <end position="123"/>
    </location>
</feature>
<evidence type="ECO:0000313" key="4">
    <source>
        <dbReference type="EMBL" id="PZM14049.1"/>
    </source>
</evidence>
<evidence type="ECO:0000256" key="2">
    <source>
        <dbReference type="SAM" id="MobiDB-lite"/>
    </source>
</evidence>
<dbReference type="AlphaFoldDB" id="A0A2W4CMV2"/>
<feature type="compositionally biased region" description="Low complexity" evidence="2">
    <location>
        <begin position="583"/>
        <end position="593"/>
    </location>
</feature>
<keyword evidence="5" id="KW-1185">Reference proteome</keyword>
<feature type="region of interest" description="Disordered" evidence="2">
    <location>
        <begin position="583"/>
        <end position="615"/>
    </location>
</feature>
<evidence type="ECO:0000256" key="1">
    <source>
        <dbReference type="SAM" id="Coils"/>
    </source>
</evidence>
<accession>A0A2W4CMV2</accession>
<reference evidence="4 5" key="1">
    <citation type="journal article" date="2018" name="Sci. Rep.">
        <title>Rhizobium tumorigenes sp. nov., a novel plant tumorigenic bacterium isolated from cane gall tumors on thornless blackberry.</title>
        <authorList>
            <person name="Kuzmanovi N."/>
            <person name="Smalla K."/>
            <person name="Gronow S."/>
            <person name="PuBawska J."/>
        </authorList>
    </citation>
    <scope>NUCLEOTIDE SEQUENCE [LARGE SCALE GENOMIC DNA]</scope>
    <source>
        <strain evidence="4 5">CCBAU 85046</strain>
    </source>
</reference>
<dbReference type="Proteomes" id="UP000248925">
    <property type="component" value="Unassembled WGS sequence"/>
</dbReference>
<evidence type="ECO:0000313" key="5">
    <source>
        <dbReference type="Proteomes" id="UP000248925"/>
    </source>
</evidence>
<dbReference type="RefSeq" id="WP_111160899.1">
    <property type="nucleotide sequence ID" value="NZ_PCDP01000035.1"/>
</dbReference>
<organism evidence="4 5">
    <name type="scientific">Rhizobium tubonense</name>
    <dbReference type="NCBI Taxonomy" id="484088"/>
    <lineage>
        <taxon>Bacteria</taxon>
        <taxon>Pseudomonadati</taxon>
        <taxon>Pseudomonadota</taxon>
        <taxon>Alphaproteobacteria</taxon>
        <taxon>Hyphomicrobiales</taxon>
        <taxon>Rhizobiaceae</taxon>
        <taxon>Rhizobium/Agrobacterium group</taxon>
        <taxon>Rhizobium</taxon>
    </lineage>
</organism>
<feature type="transmembrane region" description="Helical" evidence="3">
    <location>
        <begin position="411"/>
        <end position="429"/>
    </location>
</feature>
<keyword evidence="3" id="KW-0472">Membrane</keyword>
<feature type="compositionally biased region" description="Low complexity" evidence="2">
    <location>
        <begin position="454"/>
        <end position="489"/>
    </location>
</feature>
<protein>
    <submittedName>
        <fullName evidence="4">Uncharacterized protein</fullName>
    </submittedName>
</protein>
<feature type="compositionally biased region" description="Basic and acidic residues" evidence="2">
    <location>
        <begin position="94"/>
        <end position="113"/>
    </location>
</feature>
<dbReference type="OrthoDB" id="8442940at2"/>
<dbReference type="EMBL" id="PCDP01000035">
    <property type="protein sequence ID" value="PZM14049.1"/>
    <property type="molecule type" value="Genomic_DNA"/>
</dbReference>
<evidence type="ECO:0000256" key="3">
    <source>
        <dbReference type="SAM" id="Phobius"/>
    </source>
</evidence>
<keyword evidence="1" id="KW-0175">Coiled coil</keyword>
<name>A0A2W4CMV2_9HYPH</name>
<keyword evidence="3" id="KW-1133">Transmembrane helix</keyword>
<proteinExistence type="predicted"/>
<feature type="coiled-coil region" evidence="1">
    <location>
        <begin position="47"/>
        <end position="74"/>
    </location>
</feature>